<dbReference type="CDD" id="cd21455">
    <property type="entry name" value="DLC-like_DYNLT1_DYNLT3"/>
    <property type="match status" value="1"/>
</dbReference>
<evidence type="ECO:0000256" key="1">
    <source>
        <dbReference type="ARBA" id="ARBA00005361"/>
    </source>
</evidence>
<organism evidence="2 3">
    <name type="scientific">Arctia plantaginis</name>
    <name type="common">Wood tiger moth</name>
    <name type="synonym">Phalaena plantaginis</name>
    <dbReference type="NCBI Taxonomy" id="874455"/>
    <lineage>
        <taxon>Eukaryota</taxon>
        <taxon>Metazoa</taxon>
        <taxon>Ecdysozoa</taxon>
        <taxon>Arthropoda</taxon>
        <taxon>Hexapoda</taxon>
        <taxon>Insecta</taxon>
        <taxon>Pterygota</taxon>
        <taxon>Neoptera</taxon>
        <taxon>Endopterygota</taxon>
        <taxon>Lepidoptera</taxon>
        <taxon>Glossata</taxon>
        <taxon>Ditrysia</taxon>
        <taxon>Noctuoidea</taxon>
        <taxon>Erebidae</taxon>
        <taxon>Arctiinae</taxon>
        <taxon>Arctia</taxon>
    </lineage>
</organism>
<comment type="caution">
    <text evidence="2">The sequence shown here is derived from an EMBL/GenBank/DDBJ whole genome shotgun (WGS) entry which is preliminary data.</text>
</comment>
<dbReference type="PANTHER" id="PTHR21255:SF4">
    <property type="entry name" value="DYNEIN LIGHT CHAIN TCTEX-TYPE"/>
    <property type="match status" value="1"/>
</dbReference>
<proteinExistence type="inferred from homology"/>
<dbReference type="AlphaFoldDB" id="A0A8S1A1V2"/>
<accession>A0A8S1A1V2</accession>
<dbReference type="Proteomes" id="UP000494256">
    <property type="component" value="Unassembled WGS sequence"/>
</dbReference>
<dbReference type="EMBL" id="CADEBD010000306">
    <property type="protein sequence ID" value="CAB3238360.1"/>
    <property type="molecule type" value="Genomic_DNA"/>
</dbReference>
<dbReference type="GO" id="GO:0007018">
    <property type="term" value="P:microtubule-based movement"/>
    <property type="evidence" value="ECO:0007669"/>
    <property type="project" value="TreeGrafter"/>
</dbReference>
<dbReference type="PANTHER" id="PTHR21255">
    <property type="entry name" value="T-COMPLEX-ASSOCIATED-TESTIS-EXPRESSED 1/ DYNEIN LIGHT CHAIN"/>
    <property type="match status" value="1"/>
</dbReference>
<dbReference type="InterPro" id="IPR005334">
    <property type="entry name" value="Tctex-1-like"/>
</dbReference>
<name>A0A8S1A1V2_ARCPL</name>
<evidence type="ECO:0000313" key="2">
    <source>
        <dbReference type="EMBL" id="CAB3238360.1"/>
    </source>
</evidence>
<dbReference type="Gene3D" id="3.30.1140.40">
    <property type="entry name" value="Tctex-1"/>
    <property type="match status" value="1"/>
</dbReference>
<reference evidence="2 3" key="1">
    <citation type="submission" date="2020-04" db="EMBL/GenBank/DDBJ databases">
        <authorList>
            <person name="Wallbank WR R."/>
            <person name="Pardo Diaz C."/>
            <person name="Kozak K."/>
            <person name="Martin S."/>
            <person name="Jiggins C."/>
            <person name="Moest M."/>
            <person name="Warren A I."/>
            <person name="Byers J.R.P. K."/>
            <person name="Montejo-Kovacevich G."/>
            <person name="Yen C E."/>
        </authorList>
    </citation>
    <scope>NUCLEOTIDE SEQUENCE [LARGE SCALE GENOMIC DNA]</scope>
</reference>
<comment type="similarity">
    <text evidence="1">Belongs to the dynein light chain Tctex-type family.</text>
</comment>
<gene>
    <name evidence="2" type="ORF">APLA_LOCUS8161</name>
</gene>
<dbReference type="GO" id="GO:0005737">
    <property type="term" value="C:cytoplasm"/>
    <property type="evidence" value="ECO:0007669"/>
    <property type="project" value="TreeGrafter"/>
</dbReference>
<dbReference type="Pfam" id="PF03645">
    <property type="entry name" value="Tctex-1"/>
    <property type="match status" value="1"/>
</dbReference>
<dbReference type="OrthoDB" id="7395982at2759"/>
<protein>
    <submittedName>
        <fullName evidence="2">Uncharacterized protein</fullName>
    </submittedName>
</protein>
<sequence length="94" mass="10762">MAAQAPPADDDEEALVFNVEDVQKIVRDNIEMCLGGNTYSHSRSPQWISVITEKILARLAKLNKPFKYILRITITQKKRFRFTHSSSLLLGHSY</sequence>
<dbReference type="GO" id="GO:0045505">
    <property type="term" value="F:dynein intermediate chain binding"/>
    <property type="evidence" value="ECO:0007669"/>
    <property type="project" value="TreeGrafter"/>
</dbReference>
<dbReference type="GO" id="GO:0005868">
    <property type="term" value="C:cytoplasmic dynein complex"/>
    <property type="evidence" value="ECO:0007669"/>
    <property type="project" value="TreeGrafter"/>
</dbReference>
<evidence type="ECO:0000313" key="3">
    <source>
        <dbReference type="Proteomes" id="UP000494256"/>
    </source>
</evidence>
<dbReference type="InterPro" id="IPR038586">
    <property type="entry name" value="Tctex-1-like_sf"/>
</dbReference>